<proteinExistence type="predicted"/>
<keyword evidence="2" id="KW-1185">Reference proteome</keyword>
<dbReference type="InterPro" id="IPR043502">
    <property type="entry name" value="DNA/RNA_pol_sf"/>
</dbReference>
<protein>
    <recommendedName>
        <fullName evidence="3">DNA-directed DNA polymerase</fullName>
    </recommendedName>
</protein>
<dbReference type="PANTHER" id="PTHR31511">
    <property type="entry name" value="PROTEIN CBG23764"/>
    <property type="match status" value="1"/>
</dbReference>
<dbReference type="SUPFAM" id="SSF56672">
    <property type="entry name" value="DNA/RNA polymerases"/>
    <property type="match status" value="1"/>
</dbReference>
<name>A0ABN8N5J6_9CNID</name>
<dbReference type="EMBL" id="CALNXK010000010">
    <property type="protein sequence ID" value="CAH3042240.1"/>
    <property type="molecule type" value="Genomic_DNA"/>
</dbReference>
<organism evidence="1 2">
    <name type="scientific">Porites lobata</name>
    <dbReference type="NCBI Taxonomy" id="104759"/>
    <lineage>
        <taxon>Eukaryota</taxon>
        <taxon>Metazoa</taxon>
        <taxon>Cnidaria</taxon>
        <taxon>Anthozoa</taxon>
        <taxon>Hexacorallia</taxon>
        <taxon>Scleractinia</taxon>
        <taxon>Fungiina</taxon>
        <taxon>Poritidae</taxon>
        <taxon>Porites</taxon>
    </lineage>
</organism>
<accession>A0ABN8N5J6</accession>
<dbReference type="PANTHER" id="PTHR31511:SF12">
    <property type="entry name" value="RHO TERMINATION FACTOR N-TERMINAL DOMAIN-CONTAINING PROTEIN"/>
    <property type="match status" value="1"/>
</dbReference>
<evidence type="ECO:0000313" key="2">
    <source>
        <dbReference type="Proteomes" id="UP001159405"/>
    </source>
</evidence>
<gene>
    <name evidence="1" type="ORF">PLOB_00000974</name>
</gene>
<evidence type="ECO:0000313" key="1">
    <source>
        <dbReference type="EMBL" id="CAH3042240.1"/>
    </source>
</evidence>
<reference evidence="1 2" key="1">
    <citation type="submission" date="2022-05" db="EMBL/GenBank/DDBJ databases">
        <authorList>
            <consortium name="Genoscope - CEA"/>
            <person name="William W."/>
        </authorList>
    </citation>
    <scope>NUCLEOTIDE SEQUENCE [LARGE SCALE GENOMIC DNA]</scope>
</reference>
<comment type="caution">
    <text evidence="1">The sequence shown here is derived from an EMBL/GenBank/DDBJ whole genome shotgun (WGS) entry which is preliminary data.</text>
</comment>
<evidence type="ECO:0008006" key="3">
    <source>
        <dbReference type="Google" id="ProtNLM"/>
    </source>
</evidence>
<feature type="non-terminal residue" evidence="1">
    <location>
        <position position="195"/>
    </location>
</feature>
<dbReference type="Proteomes" id="UP001159405">
    <property type="component" value="Unassembled WGS sequence"/>
</dbReference>
<sequence length="195" mass="22514">MKNSVFGKTMENLRKRVGVRLVSDQNKLAKLVSKPTFIGSKIFNENLVAVPKIKEVLTLDRSAYVAMCILDLFKRAMYDFHYNYIKLKYGEKAKLLFTDTDSLCYEIESKDAYKDVRNMFDNSDFPKDSPYHDAKNKKVIGKFKDEAAGVPIVEFEGLRSKMYLPVKDNGKNEKTAKGVKKYVITKNIKHENYKD</sequence>